<protein>
    <recommendedName>
        <fullName evidence="4">Ubiquitin carboxyl-terminal hydrolase 7</fullName>
        <ecNumber evidence="3">3.4.19.12</ecNumber>
    </recommendedName>
    <alternativeName>
        <fullName evidence="10">Ubiquitin thioesterase 7</fullName>
    </alternativeName>
    <alternativeName>
        <fullName evidence="9">Ubiquitin-specific-processing protease 7</fullName>
    </alternativeName>
</protein>
<dbReference type="InterPro" id="IPR050164">
    <property type="entry name" value="Peptidase_C19"/>
</dbReference>
<evidence type="ECO:0000256" key="6">
    <source>
        <dbReference type="ARBA" id="ARBA00022786"/>
    </source>
</evidence>
<feature type="domain" description="USP" evidence="13">
    <location>
        <begin position="353"/>
        <end position="662"/>
    </location>
</feature>
<dbReference type="Pfam" id="PF00443">
    <property type="entry name" value="UCH"/>
    <property type="match status" value="1"/>
</dbReference>
<comment type="catalytic activity">
    <reaction evidence="1">
        <text>Thiol-dependent hydrolysis of ester, thioester, amide, peptide and isopeptide bonds formed by the C-terminal Gly of ubiquitin (a 76-residue protein attached to proteins as an intracellular targeting signal).</text>
        <dbReference type="EC" id="3.4.19.12"/>
    </reaction>
</comment>
<comment type="similarity">
    <text evidence="2">Belongs to the peptidase C19 family.</text>
</comment>
<evidence type="ECO:0000256" key="4">
    <source>
        <dbReference type="ARBA" id="ARBA00021393"/>
    </source>
</evidence>
<dbReference type="PANTHER" id="PTHR24006">
    <property type="entry name" value="UBIQUITIN CARBOXYL-TERMINAL HYDROLASE"/>
    <property type="match status" value="1"/>
</dbReference>
<evidence type="ECO:0000313" key="14">
    <source>
        <dbReference type="Proteomes" id="UP000492821"/>
    </source>
</evidence>
<evidence type="ECO:0000256" key="3">
    <source>
        <dbReference type="ARBA" id="ARBA00012759"/>
    </source>
</evidence>
<keyword evidence="6" id="KW-0833">Ubl conjugation pathway</keyword>
<dbReference type="EC" id="3.4.19.12" evidence="3"/>
<evidence type="ECO:0000313" key="15">
    <source>
        <dbReference type="WBParaSite" id="Pan_g11349.t2"/>
    </source>
</evidence>
<dbReference type="GO" id="GO:0004843">
    <property type="term" value="F:cysteine-type deubiquitinase activity"/>
    <property type="evidence" value="ECO:0007669"/>
    <property type="project" value="UniProtKB-EC"/>
</dbReference>
<name>A0A7E4UPT5_PANRE</name>
<sequence length="1293" mass="149861">MPSLSPSPEPQANHGDNVKCDLVRSPATTDVTRCKVSKRRESPNDRLEPSPKRFNVSDADAEVVEPDIVQREPLIYRPADYLPHDDIRRFKRLRSDSMENDYESSDSESVKSPLRLGNDDFSDSSDSDSIPAPDPSLSRVCGNEFTGEVLPIVPIVPKNGSNMIVQTFTPNAHQKLQEYVEDWNYNVAAGEIRYTLKGVNAFRQAQEGTSFYSRYFYIRGVPFRIMLLPRDINNGVKDINEKTGFYRHRGIGFFVQCNPVRPTKWTFRGSVQLTMISHMEDEPDHSRNIVHCFHPGENDWGFAQFYNCDLFDEPDNPFLRDDMLDFHVVIHIDPPKLNTWMLPPVNYKLAGHTGIRNLGSTCYFNSLLQMLFGINKLRKIIYEYDSSGDTDNDTLMFELQTMFFLMQYADYPVDTINLGKLLWTDTISQEDVHDMFMKLIDRICTAVKDKDPNEEISDLFQSMTRRSIRCTNIDFQKILSEEKMNCILLSVRVGDRAYENVADSLTDYVSISRLDGDNCYDTGDHGLQAAEMSTKFSKFAPIVVLTIQRSAYENFQVKLNDLFGYEEKMDLIPFIDDVPEFGQENGNYSLYSVVVHYGESGCGHYVCYINTNLKGKHRWIKCDDESIYRCADFEAINNNFGVPDNSKDTDIGTAYVLTYVRNNMIDELMCDVDQNTLHPNIRSRVNERFVQHHLAYQVRTETTYQHSLLLVTEKLLQSSVYQRFDLLDVRNPKEHFPRVFLPKDIFVCDIYQEIRKQVAFLAEQDFRIYLFRYAEISNPLNRNFKGGLRPGLLVPPEGVLNCSLFSENTVHFAIYVHLVKCAPMITEFITPVPDHLVFVKLYHDNRIIIVGTIFVSPMQVLFDKMEEIRRICRLPSHIKIRLYTEVCPYDVREIEEDFVVDPHNGFDGDGSIIVVEIINNTNPNSKQFPHFWKNLSRGVTLKLEMDVDLYQANCIRHANRTYNICCFIDTPLKEIAERLAYSQYNGVVPRENILIWRSGGLFDKPFLTFYDLMNNSTVGDLLGMSLNTFDARERYEFTLKFVLLTFPILKDCAYTQAPAYLLTPDYRLMVNAREFLPKSRNSFDHFQSHRVVFSPKWTLGEMCGYLAPNYPFTENGTKKLRVVLTFRAAGEKAIAALQCRVYKIMDDNMTCEALNKLCYDRNYAIRIEEVPIGQLPAEDEEARKKEHFIPVVNYELTIMMLYETSFFVKIIDGEPFSAVRERIRGLMKLKEDENFDDFKFYVYAGINPRIVLTDQDRVDLSIWANERLSYQEQPYIAIKRPILDDVHTLKFFQ</sequence>
<feature type="region of interest" description="Disordered" evidence="11">
    <location>
        <begin position="1"/>
        <end position="63"/>
    </location>
</feature>
<keyword evidence="7" id="KW-0378">Hydrolase</keyword>
<proteinExistence type="inferred from homology"/>
<dbReference type="PROSITE" id="PS00972">
    <property type="entry name" value="USP_1"/>
    <property type="match status" value="1"/>
</dbReference>
<dbReference type="Pfam" id="PF14533">
    <property type="entry name" value="USP7_C2"/>
    <property type="match status" value="1"/>
</dbReference>
<organism evidence="14 15">
    <name type="scientific">Panagrellus redivivus</name>
    <name type="common">Microworm</name>
    <dbReference type="NCBI Taxonomy" id="6233"/>
    <lineage>
        <taxon>Eukaryota</taxon>
        <taxon>Metazoa</taxon>
        <taxon>Ecdysozoa</taxon>
        <taxon>Nematoda</taxon>
        <taxon>Chromadorea</taxon>
        <taxon>Rhabditida</taxon>
        <taxon>Tylenchina</taxon>
        <taxon>Panagrolaimomorpha</taxon>
        <taxon>Panagrolaimoidea</taxon>
        <taxon>Panagrolaimidae</taxon>
        <taxon>Panagrellus</taxon>
    </lineage>
</organism>
<dbReference type="SUPFAM" id="SSF49599">
    <property type="entry name" value="TRAF domain-like"/>
    <property type="match status" value="1"/>
</dbReference>
<feature type="region of interest" description="Disordered" evidence="11">
    <location>
        <begin position="97"/>
        <end position="138"/>
    </location>
</feature>
<evidence type="ECO:0000256" key="5">
    <source>
        <dbReference type="ARBA" id="ARBA00022670"/>
    </source>
</evidence>
<dbReference type="Pfam" id="PF22486">
    <property type="entry name" value="MATH_2"/>
    <property type="match status" value="1"/>
</dbReference>
<evidence type="ECO:0000256" key="9">
    <source>
        <dbReference type="ARBA" id="ARBA00031500"/>
    </source>
</evidence>
<reference evidence="15" key="2">
    <citation type="submission" date="2020-10" db="UniProtKB">
        <authorList>
            <consortium name="WormBaseParasite"/>
        </authorList>
    </citation>
    <scope>IDENTIFICATION</scope>
</reference>
<dbReference type="PANTHER" id="PTHR24006:SF644">
    <property type="entry name" value="UBIQUITIN CARBOXYL-TERMINAL HYDROLASE 7"/>
    <property type="match status" value="1"/>
</dbReference>
<dbReference type="InterPro" id="IPR018200">
    <property type="entry name" value="USP_CS"/>
</dbReference>
<dbReference type="GO" id="GO:0005634">
    <property type="term" value="C:nucleus"/>
    <property type="evidence" value="ECO:0007669"/>
    <property type="project" value="TreeGrafter"/>
</dbReference>
<accession>A0A7E4UPT5</accession>
<dbReference type="PROSITE" id="PS00973">
    <property type="entry name" value="USP_2"/>
    <property type="match status" value="1"/>
</dbReference>
<dbReference type="InterPro" id="IPR001394">
    <property type="entry name" value="Peptidase_C19_UCH"/>
</dbReference>
<keyword evidence="8" id="KW-0788">Thiol protease</keyword>
<dbReference type="GO" id="GO:0016579">
    <property type="term" value="P:protein deubiquitination"/>
    <property type="evidence" value="ECO:0007669"/>
    <property type="project" value="InterPro"/>
</dbReference>
<evidence type="ECO:0000256" key="7">
    <source>
        <dbReference type="ARBA" id="ARBA00022801"/>
    </source>
</evidence>
<dbReference type="PROSITE" id="PS50144">
    <property type="entry name" value="MATH"/>
    <property type="match status" value="1"/>
</dbReference>
<dbReference type="SUPFAM" id="SSF54001">
    <property type="entry name" value="Cysteine proteinases"/>
    <property type="match status" value="1"/>
</dbReference>
<feature type="compositionally biased region" description="Basic and acidic residues" evidence="11">
    <location>
        <begin position="39"/>
        <end position="51"/>
    </location>
</feature>
<reference evidence="14" key="1">
    <citation type="journal article" date="2013" name="Genetics">
        <title>The draft genome and transcriptome of Panagrellus redivivus are shaped by the harsh demands of a free-living lifestyle.</title>
        <authorList>
            <person name="Srinivasan J."/>
            <person name="Dillman A.R."/>
            <person name="Macchietto M.G."/>
            <person name="Heikkinen L."/>
            <person name="Lakso M."/>
            <person name="Fracchia K.M."/>
            <person name="Antoshechkin I."/>
            <person name="Mortazavi A."/>
            <person name="Wong G."/>
            <person name="Sternberg P.W."/>
        </authorList>
    </citation>
    <scope>NUCLEOTIDE SEQUENCE [LARGE SCALE GENOMIC DNA]</scope>
    <source>
        <strain evidence="14">MT8872</strain>
    </source>
</reference>
<dbReference type="InterPro" id="IPR029346">
    <property type="entry name" value="USP_C"/>
</dbReference>
<dbReference type="WBParaSite" id="Pan_g11349.t2">
    <property type="protein sequence ID" value="Pan_g11349.t2"/>
    <property type="gene ID" value="Pan_g11349"/>
</dbReference>
<dbReference type="PROSITE" id="PS50235">
    <property type="entry name" value="USP_3"/>
    <property type="match status" value="1"/>
</dbReference>
<dbReference type="InterPro" id="IPR028889">
    <property type="entry name" value="USP"/>
</dbReference>
<evidence type="ECO:0000259" key="12">
    <source>
        <dbReference type="PROSITE" id="PS50144"/>
    </source>
</evidence>
<dbReference type="InterPro" id="IPR038765">
    <property type="entry name" value="Papain-like_cys_pep_sf"/>
</dbReference>
<evidence type="ECO:0000256" key="8">
    <source>
        <dbReference type="ARBA" id="ARBA00022807"/>
    </source>
</evidence>
<dbReference type="GO" id="GO:0005829">
    <property type="term" value="C:cytosol"/>
    <property type="evidence" value="ECO:0007669"/>
    <property type="project" value="TreeGrafter"/>
</dbReference>
<evidence type="ECO:0000256" key="11">
    <source>
        <dbReference type="SAM" id="MobiDB-lite"/>
    </source>
</evidence>
<dbReference type="Gene3D" id="2.60.210.10">
    <property type="entry name" value="Apoptosis, Tumor Necrosis Factor Receptor Associated Protein 2, Chain A"/>
    <property type="match status" value="1"/>
</dbReference>
<dbReference type="GO" id="GO:0031647">
    <property type="term" value="P:regulation of protein stability"/>
    <property type="evidence" value="ECO:0007669"/>
    <property type="project" value="TreeGrafter"/>
</dbReference>
<dbReference type="SMART" id="SM00061">
    <property type="entry name" value="MATH"/>
    <property type="match status" value="1"/>
</dbReference>
<dbReference type="InterPro" id="IPR002083">
    <property type="entry name" value="MATH/TRAF_dom"/>
</dbReference>
<dbReference type="InterPro" id="IPR008974">
    <property type="entry name" value="TRAF-like"/>
</dbReference>
<feature type="compositionally biased region" description="Low complexity" evidence="11">
    <location>
        <begin position="127"/>
        <end position="138"/>
    </location>
</feature>
<keyword evidence="5" id="KW-0645">Protease</keyword>
<evidence type="ECO:0000256" key="10">
    <source>
        <dbReference type="ARBA" id="ARBA00031508"/>
    </source>
</evidence>
<evidence type="ECO:0000259" key="13">
    <source>
        <dbReference type="PROSITE" id="PS50235"/>
    </source>
</evidence>
<keyword evidence="14" id="KW-1185">Reference proteome</keyword>
<dbReference type="GO" id="GO:0006508">
    <property type="term" value="P:proteolysis"/>
    <property type="evidence" value="ECO:0007669"/>
    <property type="project" value="UniProtKB-KW"/>
</dbReference>
<evidence type="ECO:0000256" key="1">
    <source>
        <dbReference type="ARBA" id="ARBA00000707"/>
    </source>
</evidence>
<feature type="domain" description="MATH" evidence="12">
    <location>
        <begin position="189"/>
        <end position="330"/>
    </location>
</feature>
<dbReference type="Proteomes" id="UP000492821">
    <property type="component" value="Unassembled WGS sequence"/>
</dbReference>
<evidence type="ECO:0000256" key="2">
    <source>
        <dbReference type="ARBA" id="ARBA00009085"/>
    </source>
</evidence>
<dbReference type="Gene3D" id="3.90.70.10">
    <property type="entry name" value="Cysteine proteinases"/>
    <property type="match status" value="1"/>
</dbReference>